<dbReference type="PANTHER" id="PTHR43347:SF3">
    <property type="entry name" value="ACYL-COA SYNTHETASE SHORT-CHAIN FAMILY MEMBER 3, MITOCHONDRIAL"/>
    <property type="match status" value="1"/>
</dbReference>
<dbReference type="PANTHER" id="PTHR43347">
    <property type="entry name" value="ACYL-COA SYNTHETASE"/>
    <property type="match status" value="1"/>
</dbReference>
<evidence type="ECO:0000256" key="4">
    <source>
        <dbReference type="ARBA" id="ARBA00047935"/>
    </source>
</evidence>
<organism evidence="6 7">
    <name type="scientific">Fasciola gigantica</name>
    <name type="common">Giant liver fluke</name>
    <dbReference type="NCBI Taxonomy" id="46835"/>
    <lineage>
        <taxon>Eukaryota</taxon>
        <taxon>Metazoa</taxon>
        <taxon>Spiralia</taxon>
        <taxon>Lophotrochozoa</taxon>
        <taxon>Platyhelminthes</taxon>
        <taxon>Trematoda</taxon>
        <taxon>Digenea</taxon>
        <taxon>Plagiorchiida</taxon>
        <taxon>Echinostomata</taxon>
        <taxon>Echinostomatoidea</taxon>
        <taxon>Fasciolidae</taxon>
        <taxon>Fasciola</taxon>
    </lineage>
</organism>
<dbReference type="Gene3D" id="3.40.50.12780">
    <property type="entry name" value="N-terminal domain of ligase-like"/>
    <property type="match status" value="1"/>
</dbReference>
<proteinExistence type="predicted"/>
<dbReference type="STRING" id="46835.A0A504WUU8"/>
<dbReference type="EMBL" id="SUNJ01016027">
    <property type="protein sequence ID" value="TPP39594.1"/>
    <property type="molecule type" value="Genomic_DNA"/>
</dbReference>
<evidence type="ECO:0000259" key="5">
    <source>
        <dbReference type="Pfam" id="PF00501"/>
    </source>
</evidence>
<evidence type="ECO:0000313" key="7">
    <source>
        <dbReference type="Proteomes" id="UP000316759"/>
    </source>
</evidence>
<dbReference type="Proteomes" id="UP000316759">
    <property type="component" value="Unassembled WGS sequence"/>
</dbReference>
<evidence type="ECO:0000256" key="2">
    <source>
        <dbReference type="ARBA" id="ARBA00040004"/>
    </source>
</evidence>
<dbReference type="PROSITE" id="PS00455">
    <property type="entry name" value="AMP_BINDING"/>
    <property type="match status" value="1"/>
</dbReference>
<gene>
    <name evidence="6" type="ORF">FGIG_11836</name>
</gene>
<reference evidence="6 7" key="1">
    <citation type="submission" date="2019-04" db="EMBL/GenBank/DDBJ databases">
        <title>Annotation for the trematode Fasciola gigantica.</title>
        <authorList>
            <person name="Choi Y.-J."/>
        </authorList>
    </citation>
    <scope>NUCLEOTIDE SEQUENCE [LARGE SCALE GENOMIC DNA]</scope>
    <source>
        <strain evidence="6">Uganda_cow_1</strain>
    </source>
</reference>
<dbReference type="EC" id="6.2.1.1" evidence="1"/>
<dbReference type="OrthoDB" id="10253869at2759"/>
<protein>
    <recommendedName>
        <fullName evidence="2">Acyl-CoA synthetase short-chain family member 3, mitochondrial</fullName>
        <ecNumber evidence="1">6.2.1.1</ecNumber>
    </recommendedName>
    <alternativeName>
        <fullName evidence="3">Acetate--CoA ligase 3</fullName>
    </alternativeName>
</protein>
<comment type="catalytic activity">
    <reaction evidence="4">
        <text>butanoate + ATP + CoA = butanoyl-CoA + AMP + diphosphate</text>
        <dbReference type="Rhea" id="RHEA:46172"/>
        <dbReference type="ChEBI" id="CHEBI:17968"/>
        <dbReference type="ChEBI" id="CHEBI:30616"/>
        <dbReference type="ChEBI" id="CHEBI:33019"/>
        <dbReference type="ChEBI" id="CHEBI:57287"/>
        <dbReference type="ChEBI" id="CHEBI:57371"/>
        <dbReference type="ChEBI" id="CHEBI:456215"/>
    </reaction>
    <physiologicalReaction direction="left-to-right" evidence="4">
        <dbReference type="Rhea" id="RHEA:46173"/>
    </physiologicalReaction>
</comment>
<dbReference type="GO" id="GO:0003987">
    <property type="term" value="F:acetate-CoA ligase activity"/>
    <property type="evidence" value="ECO:0007669"/>
    <property type="project" value="UniProtKB-EC"/>
</dbReference>
<comment type="caution">
    <text evidence="6">The sequence shown here is derived from an EMBL/GenBank/DDBJ whole genome shotgun (WGS) entry which is preliminary data.</text>
</comment>
<dbReference type="InterPro" id="IPR000873">
    <property type="entry name" value="AMP-dep_synth/lig_dom"/>
</dbReference>
<dbReference type="InterPro" id="IPR042099">
    <property type="entry name" value="ANL_N_sf"/>
</dbReference>
<dbReference type="AlphaFoldDB" id="A0A504WUU8"/>
<keyword evidence="7" id="KW-1185">Reference proteome</keyword>
<dbReference type="SUPFAM" id="SSF56801">
    <property type="entry name" value="Acetyl-CoA synthetase-like"/>
    <property type="match status" value="1"/>
</dbReference>
<accession>A0A504WUU8</accession>
<evidence type="ECO:0000256" key="1">
    <source>
        <dbReference type="ARBA" id="ARBA00013275"/>
    </source>
</evidence>
<sequence>MALGRPHDAVPVDSTHPLYLIYTSGTTGDPKGIVRDSGGYAVALKYTADKIYDIRPGILGGHPASSVG</sequence>
<dbReference type="GO" id="GO:0050218">
    <property type="term" value="F:propionate-CoA ligase activity"/>
    <property type="evidence" value="ECO:0007669"/>
    <property type="project" value="TreeGrafter"/>
</dbReference>
<evidence type="ECO:0000256" key="3">
    <source>
        <dbReference type="ARBA" id="ARBA00042755"/>
    </source>
</evidence>
<feature type="domain" description="AMP-dependent synthetase/ligase" evidence="5">
    <location>
        <begin position="6"/>
        <end position="44"/>
    </location>
</feature>
<name>A0A504WUU8_FASGI</name>
<evidence type="ECO:0000313" key="6">
    <source>
        <dbReference type="EMBL" id="TPP39594.1"/>
    </source>
</evidence>
<dbReference type="InterPro" id="IPR020845">
    <property type="entry name" value="AMP-binding_CS"/>
</dbReference>
<dbReference type="Pfam" id="PF00501">
    <property type="entry name" value="AMP-binding"/>
    <property type="match status" value="1"/>
</dbReference>